<dbReference type="InParanoid" id="A0A5E4F149"/>
<evidence type="ECO:0000256" key="1">
    <source>
        <dbReference type="ARBA" id="ARBA00004167"/>
    </source>
</evidence>
<proteinExistence type="predicted"/>
<dbReference type="Pfam" id="PF03168">
    <property type="entry name" value="LEA_2"/>
    <property type="match status" value="1"/>
</dbReference>
<evidence type="ECO:0000256" key="4">
    <source>
        <dbReference type="ARBA" id="ARBA00023136"/>
    </source>
</evidence>
<sequence length="226" mass="26127">MHNSPDRLPIQYPTPEPQRMKRQHTPRYYAHRVRESLATRVSKLFCTIFLGLLLILGMIAFILWLSLRPHRPRFHIHSFTVPGLNQETGFENAEIKFNATARNANHDIGIYYDSMDGSAYYKDQRIGSISGLLPPFYQGPKNTTIVAGSFTGATLTVNSQRWMEFINDRSRGTVVFRLEFSATIRFRIQSWDSKRHRMHANCDVDVGQDGFILPVSKDRRCPVYFT</sequence>
<evidence type="ECO:0000256" key="6">
    <source>
        <dbReference type="SAM" id="Phobius"/>
    </source>
</evidence>
<protein>
    <submittedName>
        <fullName evidence="9">PREDICTED: NDR1/HIN1</fullName>
    </submittedName>
</protein>
<dbReference type="PANTHER" id="PTHR31415:SF3">
    <property type="entry name" value="LATE EMBRYOGENESIS ABUNDANT (LEA) HYDROXYPROLINE-RICH GLYCOPROTEIN FAMILY"/>
    <property type="match status" value="1"/>
</dbReference>
<dbReference type="GO" id="GO:0098542">
    <property type="term" value="P:defense response to other organism"/>
    <property type="evidence" value="ECO:0007669"/>
    <property type="project" value="InterPro"/>
</dbReference>
<keyword evidence="2 6" id="KW-0812">Transmembrane</keyword>
<feature type="region of interest" description="Disordered" evidence="5">
    <location>
        <begin position="1"/>
        <end position="23"/>
    </location>
</feature>
<evidence type="ECO:0000313" key="9">
    <source>
        <dbReference type="EMBL" id="VVA21663.1"/>
    </source>
</evidence>
<dbReference type="PANTHER" id="PTHR31415">
    <property type="entry name" value="OS05G0367900 PROTEIN"/>
    <property type="match status" value="1"/>
</dbReference>
<dbReference type="OMA" id="TVNSQRW"/>
<dbReference type="EMBL" id="JAJFAZ020000004">
    <property type="protein sequence ID" value="KAI5330950.1"/>
    <property type="molecule type" value="Genomic_DNA"/>
</dbReference>
<gene>
    <name evidence="9" type="ORF">ALMOND_2B032018</name>
    <name evidence="8" type="ORF">L3X38_021076</name>
</gene>
<evidence type="ECO:0000256" key="3">
    <source>
        <dbReference type="ARBA" id="ARBA00022989"/>
    </source>
</evidence>
<dbReference type="InterPro" id="IPR004864">
    <property type="entry name" value="LEA_2"/>
</dbReference>
<dbReference type="EMBL" id="CABIKO010000053">
    <property type="protein sequence ID" value="VVA21663.1"/>
    <property type="molecule type" value="Genomic_DNA"/>
</dbReference>
<dbReference type="GO" id="GO:0009506">
    <property type="term" value="C:plasmodesma"/>
    <property type="evidence" value="ECO:0007669"/>
    <property type="project" value="TreeGrafter"/>
</dbReference>
<evidence type="ECO:0000313" key="11">
    <source>
        <dbReference type="Proteomes" id="UP001054821"/>
    </source>
</evidence>
<reference evidence="8 11" key="3">
    <citation type="journal article" date="2022" name="G3 (Bethesda)">
        <title>Whole-genome sequence and methylome profiling of the almond [Prunus dulcis (Mill.) D.A. Webb] cultivar 'Nonpareil'.</title>
        <authorList>
            <person name="D'Amico-Willman K.M."/>
            <person name="Ouma W.Z."/>
            <person name="Meulia T."/>
            <person name="Sideli G.M."/>
            <person name="Gradziel T.M."/>
            <person name="Fresnedo-Ramirez J."/>
        </authorList>
    </citation>
    <scope>NUCLEOTIDE SEQUENCE [LARGE SCALE GENOMIC DNA]</scope>
    <source>
        <strain evidence="8">Clone GOH B32 T37-40</strain>
    </source>
</reference>
<name>A0A5E4F149_PRUDU</name>
<keyword evidence="4 6" id="KW-0472">Membrane</keyword>
<feature type="transmembrane region" description="Helical" evidence="6">
    <location>
        <begin position="44"/>
        <end position="67"/>
    </location>
</feature>
<comment type="subcellular location">
    <subcellularLocation>
        <location evidence="1">Membrane</location>
        <topology evidence="1">Single-pass membrane protein</topology>
    </subcellularLocation>
</comment>
<accession>A0A5E4F149</accession>
<dbReference type="Proteomes" id="UP000327085">
    <property type="component" value="Chromosome 4"/>
</dbReference>
<evidence type="ECO:0000313" key="8">
    <source>
        <dbReference type="EMBL" id="KAI5330950.1"/>
    </source>
</evidence>
<reference evidence="10" key="2">
    <citation type="journal article" date="2020" name="Plant J.">
        <title>Transposons played a major role in the diversification between the closely related almond and peach genomes: results from the almond genome sequence.</title>
        <authorList>
            <person name="Alioto T."/>
            <person name="Alexiou K.G."/>
            <person name="Bardil A."/>
            <person name="Barteri F."/>
            <person name="Castanera R."/>
            <person name="Cruz F."/>
            <person name="Dhingra A."/>
            <person name="Duval H."/>
            <person name="Fernandez I Marti A."/>
            <person name="Frias L."/>
            <person name="Galan B."/>
            <person name="Garcia J.L."/>
            <person name="Howad W."/>
            <person name="Gomez-Garrido J."/>
            <person name="Gut M."/>
            <person name="Julca I."/>
            <person name="Morata J."/>
            <person name="Puigdomenech P."/>
            <person name="Ribeca P."/>
            <person name="Rubio Cabetas M.J."/>
            <person name="Vlasova A."/>
            <person name="Wirthensohn M."/>
            <person name="Garcia-Mas J."/>
            <person name="Gabaldon T."/>
            <person name="Casacuberta J.M."/>
            <person name="Arus P."/>
        </authorList>
    </citation>
    <scope>NUCLEOTIDE SEQUENCE [LARGE SCALE GENOMIC DNA]</scope>
    <source>
        <strain evidence="10">cv. Texas</strain>
    </source>
</reference>
<dbReference type="Gramene" id="VVA21663">
    <property type="protein sequence ID" value="VVA21663"/>
    <property type="gene ID" value="Prudul26B032018"/>
</dbReference>
<dbReference type="AlphaFoldDB" id="A0A5E4F149"/>
<dbReference type="GO" id="GO:0005886">
    <property type="term" value="C:plasma membrane"/>
    <property type="evidence" value="ECO:0007669"/>
    <property type="project" value="TreeGrafter"/>
</dbReference>
<organism evidence="9 10">
    <name type="scientific">Prunus dulcis</name>
    <name type="common">Almond</name>
    <name type="synonym">Amygdalus dulcis</name>
    <dbReference type="NCBI Taxonomy" id="3755"/>
    <lineage>
        <taxon>Eukaryota</taxon>
        <taxon>Viridiplantae</taxon>
        <taxon>Streptophyta</taxon>
        <taxon>Embryophyta</taxon>
        <taxon>Tracheophyta</taxon>
        <taxon>Spermatophyta</taxon>
        <taxon>Magnoliopsida</taxon>
        <taxon>eudicotyledons</taxon>
        <taxon>Gunneridae</taxon>
        <taxon>Pentapetalae</taxon>
        <taxon>rosids</taxon>
        <taxon>fabids</taxon>
        <taxon>Rosales</taxon>
        <taxon>Rosaceae</taxon>
        <taxon>Amygdaloideae</taxon>
        <taxon>Amygdaleae</taxon>
        <taxon>Prunus</taxon>
    </lineage>
</organism>
<reference evidence="9" key="1">
    <citation type="submission" date="2019-07" db="EMBL/GenBank/DDBJ databases">
        <authorList>
            <person name="Alioto T."/>
            <person name="Alioto T."/>
            <person name="Gomez Garrido J."/>
        </authorList>
    </citation>
    <scope>NUCLEOTIDE SEQUENCE</scope>
</reference>
<feature type="domain" description="Late embryogenesis abundant protein LEA-2 subgroup" evidence="7">
    <location>
        <begin position="100"/>
        <end position="202"/>
    </location>
</feature>
<keyword evidence="3 6" id="KW-1133">Transmembrane helix</keyword>
<evidence type="ECO:0000256" key="5">
    <source>
        <dbReference type="SAM" id="MobiDB-lite"/>
    </source>
</evidence>
<dbReference type="InterPro" id="IPR044839">
    <property type="entry name" value="NDR1-like"/>
</dbReference>
<evidence type="ECO:0000259" key="7">
    <source>
        <dbReference type="Pfam" id="PF03168"/>
    </source>
</evidence>
<keyword evidence="11" id="KW-1185">Reference proteome</keyword>
<dbReference type="Proteomes" id="UP001054821">
    <property type="component" value="Chromosome 4"/>
</dbReference>
<evidence type="ECO:0000313" key="10">
    <source>
        <dbReference type="Proteomes" id="UP000327085"/>
    </source>
</evidence>
<evidence type="ECO:0000256" key="2">
    <source>
        <dbReference type="ARBA" id="ARBA00022692"/>
    </source>
</evidence>